<dbReference type="AlphaFoldDB" id="A0A5M9K3D3"/>
<dbReference type="Pfam" id="PF03645">
    <property type="entry name" value="Tctex-1"/>
    <property type="match status" value="1"/>
</dbReference>
<dbReference type="Gene3D" id="3.30.1140.40">
    <property type="entry name" value="Tctex-1"/>
    <property type="match status" value="1"/>
</dbReference>
<name>A0A5M9K3D3_MONFR</name>
<dbReference type="EMBL" id="VICG01000003">
    <property type="protein sequence ID" value="KAA8574522.1"/>
    <property type="molecule type" value="Genomic_DNA"/>
</dbReference>
<dbReference type="GO" id="GO:0005868">
    <property type="term" value="C:cytoplasmic dynein complex"/>
    <property type="evidence" value="ECO:0007669"/>
    <property type="project" value="TreeGrafter"/>
</dbReference>
<evidence type="ECO:0000313" key="2">
    <source>
        <dbReference type="EMBL" id="KAA8574522.1"/>
    </source>
</evidence>
<dbReference type="GO" id="GO:0045505">
    <property type="term" value="F:dynein intermediate chain binding"/>
    <property type="evidence" value="ECO:0007669"/>
    <property type="project" value="TreeGrafter"/>
</dbReference>
<protein>
    <recommendedName>
        <fullName evidence="4">Topoisomerase I damage affected protein 2</fullName>
    </recommendedName>
</protein>
<dbReference type="CDD" id="cd21456">
    <property type="entry name" value="DLC-like_SpDlc1-like"/>
    <property type="match status" value="1"/>
</dbReference>
<dbReference type="PANTHER" id="PTHR21255:SF4">
    <property type="entry name" value="DYNEIN LIGHT CHAIN TCTEX-TYPE"/>
    <property type="match status" value="1"/>
</dbReference>
<gene>
    <name evidence="2" type="ORF">EYC84_005976</name>
</gene>
<evidence type="ECO:0008006" key="4">
    <source>
        <dbReference type="Google" id="ProtNLM"/>
    </source>
</evidence>
<feature type="compositionally biased region" description="Basic and acidic residues" evidence="1">
    <location>
        <begin position="233"/>
        <end position="244"/>
    </location>
</feature>
<keyword evidence="3" id="KW-1185">Reference proteome</keyword>
<reference evidence="2 3" key="1">
    <citation type="submission" date="2019-06" db="EMBL/GenBank/DDBJ databases">
        <title>Genome Sequence of the Brown Rot Fungal Pathogen Monilinia fructicola.</title>
        <authorList>
            <person name="De Miccolis Angelini R.M."/>
            <person name="Landi L."/>
            <person name="Abate D."/>
            <person name="Pollastro S."/>
            <person name="Romanazzi G."/>
            <person name="Faretra F."/>
        </authorList>
    </citation>
    <scope>NUCLEOTIDE SEQUENCE [LARGE SCALE GENOMIC DNA]</scope>
    <source>
        <strain evidence="2 3">Mfrc123</strain>
    </source>
</reference>
<organism evidence="2 3">
    <name type="scientific">Monilinia fructicola</name>
    <name type="common">Brown rot fungus</name>
    <name type="synonym">Ciboria fructicola</name>
    <dbReference type="NCBI Taxonomy" id="38448"/>
    <lineage>
        <taxon>Eukaryota</taxon>
        <taxon>Fungi</taxon>
        <taxon>Dikarya</taxon>
        <taxon>Ascomycota</taxon>
        <taxon>Pezizomycotina</taxon>
        <taxon>Leotiomycetes</taxon>
        <taxon>Helotiales</taxon>
        <taxon>Sclerotiniaceae</taxon>
        <taxon>Monilinia</taxon>
    </lineage>
</organism>
<evidence type="ECO:0000313" key="3">
    <source>
        <dbReference type="Proteomes" id="UP000322873"/>
    </source>
</evidence>
<dbReference type="VEuPathDB" id="FungiDB:MFRU_015g00520"/>
<evidence type="ECO:0000256" key="1">
    <source>
        <dbReference type="SAM" id="MobiDB-lite"/>
    </source>
</evidence>
<sequence>MTIRTECLRQPLRIYSHKVARGNHVFPKRYFRFCEFVAVVVRGVWSLDLSSDTDVVDLGIWMKRNLDHGERERETFRNSLLSPSVCMVDQSTRSQHVQQHWDFTSRDTLITTYYPITSYKEEKANMATPPISYTRLRQIASDACQNALGSADFYEHTKTESWNTTIINSILKSLISESTPPTGSSPSFKYAVNSTIIQHLVPTSALNKSKVVPPSSSPETEEKDDAKITTSDAKGEAKSTDGKPHVGRRGMHSATGAYWNEKTDGMWSFKYEGGEGKGLDVVISVIWIAV</sequence>
<dbReference type="InterPro" id="IPR038586">
    <property type="entry name" value="Tctex-1-like_sf"/>
</dbReference>
<comment type="caution">
    <text evidence="2">The sequence shown here is derived from an EMBL/GenBank/DDBJ whole genome shotgun (WGS) entry which is preliminary data.</text>
</comment>
<dbReference type="GO" id="GO:0007018">
    <property type="term" value="P:microtubule-based movement"/>
    <property type="evidence" value="ECO:0007669"/>
    <property type="project" value="TreeGrafter"/>
</dbReference>
<feature type="region of interest" description="Disordered" evidence="1">
    <location>
        <begin position="207"/>
        <end position="254"/>
    </location>
</feature>
<dbReference type="PANTHER" id="PTHR21255">
    <property type="entry name" value="T-COMPLEX-ASSOCIATED-TESTIS-EXPRESSED 1/ DYNEIN LIGHT CHAIN"/>
    <property type="match status" value="1"/>
</dbReference>
<dbReference type="GO" id="GO:0005737">
    <property type="term" value="C:cytoplasm"/>
    <property type="evidence" value="ECO:0007669"/>
    <property type="project" value="TreeGrafter"/>
</dbReference>
<dbReference type="InterPro" id="IPR005334">
    <property type="entry name" value="Tctex-1-like"/>
</dbReference>
<feature type="compositionally biased region" description="Low complexity" evidence="1">
    <location>
        <begin position="208"/>
        <end position="218"/>
    </location>
</feature>
<dbReference type="Proteomes" id="UP000322873">
    <property type="component" value="Unassembled WGS sequence"/>
</dbReference>
<proteinExistence type="predicted"/>
<accession>A0A5M9K3D3</accession>